<dbReference type="AlphaFoldDB" id="A0A4Z2F708"/>
<feature type="region of interest" description="Disordered" evidence="1">
    <location>
        <begin position="1"/>
        <end position="24"/>
    </location>
</feature>
<comment type="caution">
    <text evidence="2">The sequence shown here is derived from an EMBL/GenBank/DDBJ whole genome shotgun (WGS) entry which is preliminary data.</text>
</comment>
<evidence type="ECO:0000256" key="1">
    <source>
        <dbReference type="SAM" id="MobiDB-lite"/>
    </source>
</evidence>
<dbReference type="Proteomes" id="UP000314294">
    <property type="component" value="Unassembled WGS sequence"/>
</dbReference>
<dbReference type="EMBL" id="SRLO01001657">
    <property type="protein sequence ID" value="TNN36132.1"/>
    <property type="molecule type" value="Genomic_DNA"/>
</dbReference>
<reference evidence="2 3" key="1">
    <citation type="submission" date="2019-03" db="EMBL/GenBank/DDBJ databases">
        <title>First draft genome of Liparis tanakae, snailfish: a comprehensive survey of snailfish specific genes.</title>
        <authorList>
            <person name="Kim W."/>
            <person name="Song I."/>
            <person name="Jeong J.-H."/>
            <person name="Kim D."/>
            <person name="Kim S."/>
            <person name="Ryu S."/>
            <person name="Song J.Y."/>
            <person name="Lee S.K."/>
        </authorList>
    </citation>
    <scope>NUCLEOTIDE SEQUENCE [LARGE SCALE GENOMIC DNA]</scope>
    <source>
        <tissue evidence="2">Muscle</tissue>
    </source>
</reference>
<protein>
    <submittedName>
        <fullName evidence="2">Uncharacterized protein</fullName>
    </submittedName>
</protein>
<feature type="region of interest" description="Disordered" evidence="1">
    <location>
        <begin position="42"/>
        <end position="78"/>
    </location>
</feature>
<sequence>MNAAIRRSRLSVNRTSQLEAGGSEAPRLHLCNRQTFTNVLQVSRQPEVTSDGWDVTPTANGMKPSGPSRSETAASKPP</sequence>
<evidence type="ECO:0000313" key="2">
    <source>
        <dbReference type="EMBL" id="TNN36132.1"/>
    </source>
</evidence>
<keyword evidence="3" id="KW-1185">Reference proteome</keyword>
<gene>
    <name evidence="2" type="ORF">EYF80_053704</name>
</gene>
<organism evidence="2 3">
    <name type="scientific">Liparis tanakae</name>
    <name type="common">Tanaka's snailfish</name>
    <dbReference type="NCBI Taxonomy" id="230148"/>
    <lineage>
        <taxon>Eukaryota</taxon>
        <taxon>Metazoa</taxon>
        <taxon>Chordata</taxon>
        <taxon>Craniata</taxon>
        <taxon>Vertebrata</taxon>
        <taxon>Euteleostomi</taxon>
        <taxon>Actinopterygii</taxon>
        <taxon>Neopterygii</taxon>
        <taxon>Teleostei</taxon>
        <taxon>Neoteleostei</taxon>
        <taxon>Acanthomorphata</taxon>
        <taxon>Eupercaria</taxon>
        <taxon>Perciformes</taxon>
        <taxon>Cottioidei</taxon>
        <taxon>Cottales</taxon>
        <taxon>Liparidae</taxon>
        <taxon>Liparis</taxon>
    </lineage>
</organism>
<evidence type="ECO:0000313" key="3">
    <source>
        <dbReference type="Proteomes" id="UP000314294"/>
    </source>
</evidence>
<name>A0A4Z2F708_9TELE</name>
<feature type="compositionally biased region" description="Polar residues" evidence="1">
    <location>
        <begin position="67"/>
        <end position="78"/>
    </location>
</feature>
<proteinExistence type="predicted"/>
<accession>A0A4Z2F708</accession>